<name>A0A844QJG0_9HYPH</name>
<evidence type="ECO:0000313" key="3">
    <source>
        <dbReference type="Proteomes" id="UP000463224"/>
    </source>
</evidence>
<evidence type="ECO:0000313" key="2">
    <source>
        <dbReference type="EMBL" id="MVA99435.1"/>
    </source>
</evidence>
<feature type="transmembrane region" description="Helical" evidence="1">
    <location>
        <begin position="257"/>
        <end position="275"/>
    </location>
</feature>
<feature type="transmembrane region" description="Helical" evidence="1">
    <location>
        <begin position="111"/>
        <end position="133"/>
    </location>
</feature>
<dbReference type="AlphaFoldDB" id="A0A844QJG0"/>
<feature type="transmembrane region" description="Helical" evidence="1">
    <location>
        <begin position="39"/>
        <end position="58"/>
    </location>
</feature>
<feature type="transmembrane region" description="Helical" evidence="1">
    <location>
        <begin position="287"/>
        <end position="309"/>
    </location>
</feature>
<sequence>MRATGLLIGLAAVIVMIRVGTLAQGYRFLEKFPPDFSTVGWLRFTGSTAAAFLIYLALKPARDQTRPFLADLAGTRLGKPFAWASLFTMIATIIGVVLVPEALYPLVTDGAVVQIVSELFLAGTIGLAVFSAIRSRTVGAARIGIIPAPLAFVAMALVAFLILGEEMSWGQHLIGWQTPETFAGNIQNETNFHNFYTYRFETAYYLSALLLFFVLPYAWPKQPGLWLKPFAFFVPPAGFVLLAAPISGLFYEYWNVVPMQVAFALGVILLVDCALDKRRGTRGERAFVGLWAMLMVASQAIFLIFGGRMSEGHELSEVREFLISLLMLAYLIWISARLFTMPRRVKGG</sequence>
<accession>A0A844QJG0</accession>
<keyword evidence="1" id="KW-0472">Membrane</keyword>
<protein>
    <submittedName>
        <fullName evidence="2">Uncharacterized protein</fullName>
    </submittedName>
</protein>
<feature type="transmembrane region" description="Helical" evidence="1">
    <location>
        <begin position="321"/>
        <end position="340"/>
    </location>
</feature>
<feature type="transmembrane region" description="Helical" evidence="1">
    <location>
        <begin position="202"/>
        <end position="219"/>
    </location>
</feature>
<keyword evidence="3" id="KW-1185">Reference proteome</keyword>
<gene>
    <name evidence="2" type="ORF">GN330_19490</name>
</gene>
<evidence type="ECO:0000256" key="1">
    <source>
        <dbReference type="SAM" id="Phobius"/>
    </source>
</evidence>
<keyword evidence="1" id="KW-0812">Transmembrane</keyword>
<feature type="transmembrane region" description="Helical" evidence="1">
    <location>
        <begin position="231"/>
        <end position="251"/>
    </location>
</feature>
<dbReference type="Proteomes" id="UP000463224">
    <property type="component" value="Unassembled WGS sequence"/>
</dbReference>
<proteinExistence type="predicted"/>
<dbReference type="EMBL" id="WPHG01000005">
    <property type="protein sequence ID" value="MVA99435.1"/>
    <property type="molecule type" value="Genomic_DNA"/>
</dbReference>
<comment type="caution">
    <text evidence="2">The sequence shown here is derived from an EMBL/GenBank/DDBJ whole genome shotgun (WGS) entry which is preliminary data.</text>
</comment>
<feature type="transmembrane region" description="Helical" evidence="1">
    <location>
        <begin position="81"/>
        <end position="99"/>
    </location>
</feature>
<organism evidence="2 3">
    <name type="scientific">Nitratireductor arenosus</name>
    <dbReference type="NCBI Taxonomy" id="2682096"/>
    <lineage>
        <taxon>Bacteria</taxon>
        <taxon>Pseudomonadati</taxon>
        <taxon>Pseudomonadota</taxon>
        <taxon>Alphaproteobacteria</taxon>
        <taxon>Hyphomicrobiales</taxon>
        <taxon>Phyllobacteriaceae</taxon>
        <taxon>Nitratireductor</taxon>
    </lineage>
</organism>
<keyword evidence="1" id="KW-1133">Transmembrane helix</keyword>
<feature type="transmembrane region" description="Helical" evidence="1">
    <location>
        <begin position="145"/>
        <end position="163"/>
    </location>
</feature>
<reference evidence="2 3" key="1">
    <citation type="submission" date="2019-12" db="EMBL/GenBank/DDBJ databases">
        <title>Nitratireductor arenosus sp. nov., Isolated from sea sand, Jeju island, South Korea.</title>
        <authorList>
            <person name="Kim W."/>
        </authorList>
    </citation>
    <scope>NUCLEOTIDE SEQUENCE [LARGE SCALE GENOMIC DNA]</scope>
    <source>
        <strain evidence="2 3">CAU 1489</strain>
    </source>
</reference>